<dbReference type="AlphaFoldDB" id="A0A1B9XZA4"/>
<dbReference type="Proteomes" id="UP000093186">
    <property type="component" value="Unassembled WGS sequence"/>
</dbReference>
<feature type="chain" id="PRO_5008639985" evidence="1">
    <location>
        <begin position="21"/>
        <end position="561"/>
    </location>
</feature>
<evidence type="ECO:0000256" key="1">
    <source>
        <dbReference type="SAM" id="SignalP"/>
    </source>
</evidence>
<feature type="signal peptide" evidence="1">
    <location>
        <begin position="1"/>
        <end position="20"/>
    </location>
</feature>
<name>A0A1B9XZA4_9FLAO</name>
<keyword evidence="3" id="KW-1185">Reference proteome</keyword>
<accession>A0A1B9XZA4</accession>
<evidence type="ECO:0000313" key="3">
    <source>
        <dbReference type="Proteomes" id="UP000093186"/>
    </source>
</evidence>
<organism evidence="2 3">
    <name type="scientific">Tenacibaculum soleae</name>
    <dbReference type="NCBI Taxonomy" id="447689"/>
    <lineage>
        <taxon>Bacteria</taxon>
        <taxon>Pseudomonadati</taxon>
        <taxon>Bacteroidota</taxon>
        <taxon>Flavobacteriia</taxon>
        <taxon>Flavobacteriales</taxon>
        <taxon>Flavobacteriaceae</taxon>
        <taxon>Tenacibaculum</taxon>
    </lineage>
</organism>
<sequence length="561" mass="63735">MNNFFLKICSLLLITTTVFSQEAAFNTTLNNLSSKIQTVQNSKQTFTQEVISETPGVIKFNLIATDTKGKVKEKAYEFNLADIDINTIKPVTSKDVIQVQLIANKNQKIIKEVIDNQKISYLNRINIYASNIDNARELTELLKKNVPVSHEIVKNRLSLNNYDDRLAWLTKNIVNVDLIEKTYAQSLSLSQTEVGNVTIVSTLSKSKSSKTIHYQFNLSNINPNSIFFKSNGSDFVLKLETKRRLKTIKVIEDGAQKSYINKIEIQCSSVENARDLQKVLQDIIPLASKGFKESLPKINTVKEGVNLINKKVNVITTLKLTSQQSFIPNCVTTYTKIEETSKKKDDYLYDFNLIDVNKEDIEVAIKGISVYVIVKTTAKQKFIKLIKNDVLQNYTNSFVISCSSIEDALYTQYILKKIVSLCSKAYKSQPSLTSKNEALTKLTSNIKSVQLAKLTYEQKLEPIEKDGDNALRFTNIEVSDKKSKNNVQEFNLSDINSKSVKIKISSKKVMVEFFTNYQEKIIKTYVDGEIKKYTNKVTIYCNTIENARETASLLKYLTIKK</sequence>
<gene>
    <name evidence="2" type="ORF">BA195_08260</name>
</gene>
<proteinExistence type="predicted"/>
<evidence type="ECO:0000313" key="2">
    <source>
        <dbReference type="EMBL" id="OCK42890.1"/>
    </source>
</evidence>
<comment type="caution">
    <text evidence="2">The sequence shown here is derived from an EMBL/GenBank/DDBJ whole genome shotgun (WGS) entry which is preliminary data.</text>
</comment>
<reference evidence="2 3" key="1">
    <citation type="submission" date="2016-06" db="EMBL/GenBank/DDBJ databases">
        <title>Draft Genome Sequence of Tenacibaculum soleae UCD-KL19.</title>
        <authorList>
            <person name="Eisen J.A."/>
            <person name="Coil D.A."/>
            <person name="Lujan K.M."/>
        </authorList>
    </citation>
    <scope>NUCLEOTIDE SEQUENCE [LARGE SCALE GENOMIC DNA]</scope>
    <source>
        <strain evidence="2 3">UCD-KL19</strain>
    </source>
</reference>
<protein>
    <submittedName>
        <fullName evidence="2">Uncharacterized protein</fullName>
    </submittedName>
</protein>
<dbReference type="OrthoDB" id="1185854at2"/>
<dbReference type="EMBL" id="MAKX01000002">
    <property type="protein sequence ID" value="OCK42890.1"/>
    <property type="molecule type" value="Genomic_DNA"/>
</dbReference>
<keyword evidence="1" id="KW-0732">Signal</keyword>
<dbReference type="STRING" id="447689.BA195_08260"/>
<dbReference type="RefSeq" id="WP_068704367.1">
    <property type="nucleotide sequence ID" value="NZ_MAKX01000002.1"/>
</dbReference>